<gene>
    <name evidence="1" type="ORF">EB1_33320</name>
</gene>
<dbReference type="RefSeq" id="WP_019976446.1">
    <property type="nucleotide sequence ID" value="NZ_BJXC01000033.1"/>
</dbReference>
<dbReference type="InterPro" id="IPR016888">
    <property type="entry name" value="UCP028498"/>
</dbReference>
<comment type="caution">
    <text evidence="1">The sequence shown here is derived from an EMBL/GenBank/DDBJ whole genome shotgun (WGS) entry which is preliminary data.</text>
</comment>
<dbReference type="Pfam" id="PF10012">
    <property type="entry name" value="DUF2255"/>
    <property type="match status" value="1"/>
</dbReference>
<sequence>MNNFEKVKNYISTHNLIGLKAGLSRESFLDIWMVIVDNRIFARSWGFAEKSWYNTFLVENEGELRCGDLIVKIKAQIPNDLNQISAEINKAYLDKYNYGDNSVYAKGITEQEHVDKTMEFIVAE</sequence>
<evidence type="ECO:0008006" key="3">
    <source>
        <dbReference type="Google" id="ProtNLM"/>
    </source>
</evidence>
<dbReference type="GeneID" id="84651042"/>
<dbReference type="AlphaFoldDB" id="A0A511NL63"/>
<evidence type="ECO:0000313" key="1">
    <source>
        <dbReference type="EMBL" id="GEM53542.1"/>
    </source>
</evidence>
<keyword evidence="2" id="KW-1185">Reference proteome</keyword>
<dbReference type="EMBL" id="BJXC01000033">
    <property type="protein sequence ID" value="GEM53542.1"/>
    <property type="molecule type" value="Genomic_DNA"/>
</dbReference>
<protein>
    <recommendedName>
        <fullName evidence="3">DUF2255 domain-containing protein</fullName>
    </recommendedName>
</protein>
<dbReference type="Proteomes" id="UP000321245">
    <property type="component" value="Unassembled WGS sequence"/>
</dbReference>
<proteinExistence type="predicted"/>
<reference evidence="1 2" key="1">
    <citation type="submission" date="2019-07" db="EMBL/GenBank/DDBJ databases">
        <title>Whole genome shotgun sequence of Empedobacter brevis NBRC 14943.</title>
        <authorList>
            <person name="Hosoyama A."/>
            <person name="Uohara A."/>
            <person name="Ohji S."/>
            <person name="Ichikawa N."/>
        </authorList>
    </citation>
    <scope>NUCLEOTIDE SEQUENCE [LARGE SCALE GENOMIC DNA]</scope>
    <source>
        <strain evidence="1 2">NBRC 14943</strain>
    </source>
</reference>
<dbReference type="STRING" id="1218108.GCA_000382425_02976"/>
<dbReference type="OrthoDB" id="980661at2"/>
<accession>A0A511NL63</accession>
<organism evidence="1 2">
    <name type="scientific">Empedobacter brevis NBRC 14943 = ATCC 43319</name>
    <dbReference type="NCBI Taxonomy" id="1218108"/>
    <lineage>
        <taxon>Bacteria</taxon>
        <taxon>Pseudomonadati</taxon>
        <taxon>Bacteroidota</taxon>
        <taxon>Flavobacteriia</taxon>
        <taxon>Flavobacteriales</taxon>
        <taxon>Weeksellaceae</taxon>
        <taxon>Empedobacter</taxon>
    </lineage>
</organism>
<name>A0A511NL63_9FLAO</name>
<evidence type="ECO:0000313" key="2">
    <source>
        <dbReference type="Proteomes" id="UP000321245"/>
    </source>
</evidence>